<feature type="domain" description="Terpene synthase metal-binding" evidence="8">
    <location>
        <begin position="500"/>
        <end position="739"/>
    </location>
</feature>
<dbReference type="GO" id="GO:0010333">
    <property type="term" value="F:terpene synthase activity"/>
    <property type="evidence" value="ECO:0007669"/>
    <property type="project" value="InterPro"/>
</dbReference>
<accession>M9N8R3</accession>
<keyword evidence="3" id="KW-0150">Chloroplast</keyword>
<dbReference type="FunFam" id="1.50.10.160:FF:000002">
    <property type="entry name" value="cis-abienol synthase, chloroplastic"/>
    <property type="match status" value="1"/>
</dbReference>
<dbReference type="FunFam" id="1.50.10.130:FF:000002">
    <property type="entry name" value="Ent-copalyl diphosphate synthase, chloroplastic"/>
    <property type="match status" value="1"/>
</dbReference>
<dbReference type="Pfam" id="PF03936">
    <property type="entry name" value="Terpene_synth_C"/>
    <property type="match status" value="1"/>
</dbReference>
<reference evidence="9" key="1">
    <citation type="journal article" date="2013" name="Plant J.">
        <title>High levels of jasmonic acid antagonize the biosynthesis of gibberellins and inhibit the growth of Nicotiana attenuata stems.</title>
        <authorList>
            <person name="Heinrich M."/>
            <person name="Hettenhausen C."/>
            <person name="Lange T."/>
            <person name="Wunsche H."/>
            <person name="Fang J."/>
            <person name="Baldwin I.T."/>
            <person name="Wu J."/>
        </authorList>
    </citation>
    <scope>NUCLEOTIDE SEQUENCE</scope>
</reference>
<dbReference type="Pfam" id="PF01397">
    <property type="entry name" value="Terpene_synth"/>
    <property type="match status" value="1"/>
</dbReference>
<evidence type="ECO:0000256" key="4">
    <source>
        <dbReference type="ARBA" id="ARBA00022723"/>
    </source>
</evidence>
<protein>
    <submittedName>
        <fullName evidence="9">Ent-kaurene synthase</fullName>
    </submittedName>
</protein>
<dbReference type="SFLD" id="SFLDG01014">
    <property type="entry name" value="Terpene_Cyclase_Like_1_N-term"/>
    <property type="match status" value="1"/>
</dbReference>
<comment type="cofactor">
    <cofactor evidence="1">
        <name>Mg(2+)</name>
        <dbReference type="ChEBI" id="CHEBI:18420"/>
    </cofactor>
</comment>
<dbReference type="FunFam" id="1.10.600.10:FF:000036">
    <property type="entry name" value="cis-abienol synthase, chloroplastic"/>
    <property type="match status" value="1"/>
</dbReference>
<evidence type="ECO:0000256" key="3">
    <source>
        <dbReference type="ARBA" id="ARBA00022528"/>
    </source>
</evidence>
<dbReference type="Gene3D" id="1.50.10.130">
    <property type="entry name" value="Terpene synthase, N-terminal domain"/>
    <property type="match status" value="1"/>
</dbReference>
<dbReference type="PANTHER" id="PTHR31739">
    <property type="entry name" value="ENT-COPALYL DIPHOSPHATE SYNTHASE, CHLOROPLASTIC"/>
    <property type="match status" value="1"/>
</dbReference>
<proteinExistence type="evidence at transcript level"/>
<dbReference type="Gene3D" id="1.10.600.10">
    <property type="entry name" value="Farnesyl Diphosphate Synthase"/>
    <property type="match status" value="1"/>
</dbReference>
<evidence type="ECO:0000256" key="5">
    <source>
        <dbReference type="ARBA" id="ARBA00022842"/>
    </source>
</evidence>
<evidence type="ECO:0000313" key="9">
    <source>
        <dbReference type="EMBL" id="AFA35953.1"/>
    </source>
</evidence>
<evidence type="ECO:0000259" key="8">
    <source>
        <dbReference type="Pfam" id="PF03936"/>
    </source>
</evidence>
<evidence type="ECO:0000256" key="2">
    <source>
        <dbReference type="ARBA" id="ARBA00004229"/>
    </source>
</evidence>
<keyword evidence="4" id="KW-0479">Metal-binding</keyword>
<sequence length="799" mass="91884">MILGYRSKIILPFSHHNLGNGKLCSSTKENTICQRPCRGVTCSYSIASSLDSFEEAKERIKKTFQKVELSPSSYDTAWVAMIPSRNSVKQPCFPQCLDWILENQREDGSWGLNPSHSLLVKDSLSSTLACLLALRKWGVGDNLVQGGLTFIEKHGWAVDNKDQISPVGFEIIFPSMIKYAEKMNLNLPLDPDIVNLAIRNRDLAIERALQSDFKGNVANLEYMAEGLGELCHQWKEIMVHQRENGSLFDSPATTAAALIYNQHDEKCFEYLNSILKLHKNWVPTIYPTKIHSLLCLVDTLQSLGVDRHFKTEIKNVLDEIYRLWQEKNEEIFSNVAHCAVAFRLLRMSNYEVSADELVEFVDEVHFFSTSGRFTSHVEILELHKASQLAIYGKDDILDKINNWTGSFMEEKLLTNDYIDRMSKNEVELALRKFYATYDRVENRRYIEAYKVNSSKILKAAYRSPNINSIDLLRFSKQDFNLCQAQHQRELQQLKRWFEDCKLDQVGLPQQNLYTSFFLTAALLFEPEFSDARIACVKSTMLLTVVDDFFDGFVCKDELLNIFELVERWGSNYSTMHYHSDRVKIFFSALYKTIEELAAIATIKQGQCIKDHLINLWLDLLRSMLVEVEWWRNQTTPSIKEYLSVACESIGVRCVTLITQCFLGPKLSKDILQSSEMSALCNGTSMVARFLNDIGSSKREEAESSPKDIVSILINQSQGTISKEEARKQVMEMLENKRRELLGMVLIQRKGSQLPQECKDIFWKTSKLSHFAYSDGDEFRFPEELLKNHINEVLFIPLKP</sequence>
<feature type="domain" description="Terpene synthase N-terminal" evidence="7">
    <location>
        <begin position="233"/>
        <end position="430"/>
    </location>
</feature>
<gene>
    <name evidence="9" type="primary">CPS</name>
</gene>
<dbReference type="PANTHER" id="PTHR31739:SF33">
    <property type="entry name" value="CIS-ABIENOL SYNTHASE, CHLOROPLASTIC"/>
    <property type="match status" value="1"/>
</dbReference>
<dbReference type="SUPFAM" id="SSF48239">
    <property type="entry name" value="Terpenoid cyclases/Protein prenyltransferases"/>
    <property type="match status" value="2"/>
</dbReference>
<dbReference type="GO" id="GO:0016115">
    <property type="term" value="P:terpenoid catabolic process"/>
    <property type="evidence" value="ECO:0007669"/>
    <property type="project" value="UniProtKB-ARBA"/>
</dbReference>
<dbReference type="InterPro" id="IPR001906">
    <property type="entry name" value="Terpene_synth_N"/>
</dbReference>
<name>M9N8R3_NICAT</name>
<dbReference type="EMBL" id="JQ413245">
    <property type="protein sequence ID" value="AFA35953.1"/>
    <property type="molecule type" value="mRNA"/>
</dbReference>
<dbReference type="InterPro" id="IPR005630">
    <property type="entry name" value="Terpene_synthase_metal-bd"/>
</dbReference>
<dbReference type="GO" id="GO:0009686">
    <property type="term" value="P:gibberellin biosynthetic process"/>
    <property type="evidence" value="ECO:0007669"/>
    <property type="project" value="TreeGrafter"/>
</dbReference>
<dbReference type="InterPro" id="IPR008949">
    <property type="entry name" value="Isoprenoid_synthase_dom_sf"/>
</dbReference>
<evidence type="ECO:0000259" key="7">
    <source>
        <dbReference type="Pfam" id="PF01397"/>
    </source>
</evidence>
<comment type="subcellular location">
    <subcellularLocation>
        <location evidence="2">Plastid</location>
        <location evidence="2">Chloroplast</location>
    </subcellularLocation>
</comment>
<dbReference type="GO" id="GO:0009395">
    <property type="term" value="P:phospholipid catabolic process"/>
    <property type="evidence" value="ECO:0007669"/>
    <property type="project" value="UniProtKB-ARBA"/>
</dbReference>
<organism evidence="9">
    <name type="scientific">Nicotiana attenuata</name>
    <name type="common">Coyote tobacco</name>
    <dbReference type="NCBI Taxonomy" id="49451"/>
    <lineage>
        <taxon>Eukaryota</taxon>
        <taxon>Viridiplantae</taxon>
        <taxon>Streptophyta</taxon>
        <taxon>Embryophyta</taxon>
        <taxon>Tracheophyta</taxon>
        <taxon>Spermatophyta</taxon>
        <taxon>Magnoliopsida</taxon>
        <taxon>eudicotyledons</taxon>
        <taxon>Gunneridae</taxon>
        <taxon>Pentapetalae</taxon>
        <taxon>asterids</taxon>
        <taxon>lamiids</taxon>
        <taxon>Solanales</taxon>
        <taxon>Solanaceae</taxon>
        <taxon>Nicotianoideae</taxon>
        <taxon>Nicotianeae</taxon>
        <taxon>Nicotiana</taxon>
    </lineage>
</organism>
<keyword evidence="3" id="KW-0934">Plastid</keyword>
<dbReference type="InterPro" id="IPR036965">
    <property type="entry name" value="Terpene_synth_N_sf"/>
</dbReference>
<dbReference type="SUPFAM" id="SSF48576">
    <property type="entry name" value="Terpenoid synthases"/>
    <property type="match status" value="1"/>
</dbReference>
<dbReference type="GO" id="GO:0009507">
    <property type="term" value="C:chloroplast"/>
    <property type="evidence" value="ECO:0007669"/>
    <property type="project" value="UniProtKB-SubCell"/>
</dbReference>
<evidence type="ECO:0000256" key="1">
    <source>
        <dbReference type="ARBA" id="ARBA00001946"/>
    </source>
</evidence>
<dbReference type="GO" id="GO:0000287">
    <property type="term" value="F:magnesium ion binding"/>
    <property type="evidence" value="ECO:0007669"/>
    <property type="project" value="InterPro"/>
</dbReference>
<dbReference type="InterPro" id="IPR050148">
    <property type="entry name" value="Terpene_synthase-like"/>
</dbReference>
<keyword evidence="6" id="KW-0456">Lyase</keyword>
<keyword evidence="5" id="KW-0460">Magnesium</keyword>
<dbReference type="InterPro" id="IPR008930">
    <property type="entry name" value="Terpenoid_cyclase/PrenylTrfase"/>
</dbReference>
<evidence type="ECO:0000256" key="6">
    <source>
        <dbReference type="ARBA" id="ARBA00023239"/>
    </source>
</evidence>
<dbReference type="AlphaFoldDB" id="M9N8R3"/>
<dbReference type="Gene3D" id="1.50.10.160">
    <property type="match status" value="1"/>
</dbReference>